<name>A0A174L0K6_9CLOT</name>
<sequence length="145" mass="16017">MKNLFKSVSTLLLLCCLVSSISTQVFASTNSYNTNVEDDSIDTKASFFISGIGEDSKGEFIFVIDLNDVRHKAYIYSDYVGYNNITSGDAVYVAQYLLRKNGYNITLDGIFGPKTYNAIVSFQRSKGLSADGIIGPNTWNSLYGR</sequence>
<keyword evidence="3" id="KW-0645">Protease</keyword>
<feature type="domain" description="Peptidoglycan binding-like" evidence="2">
    <location>
        <begin position="87"/>
        <end position="142"/>
    </location>
</feature>
<dbReference type="InterPro" id="IPR036365">
    <property type="entry name" value="PGBD-like_sf"/>
</dbReference>
<keyword evidence="3" id="KW-0378">Hydrolase</keyword>
<dbReference type="RefSeq" id="WP_207743591.1">
    <property type="nucleotide sequence ID" value="NZ_CYYT01000073.1"/>
</dbReference>
<dbReference type="EMBL" id="CYZV01000076">
    <property type="protein sequence ID" value="CUO89039.1"/>
    <property type="molecule type" value="Genomic_DNA"/>
</dbReference>
<reference evidence="3 4" key="1">
    <citation type="submission" date="2015-09" db="EMBL/GenBank/DDBJ databases">
        <authorList>
            <consortium name="Pathogen Informatics"/>
        </authorList>
    </citation>
    <scope>NUCLEOTIDE SEQUENCE [LARGE SCALE GENOMIC DNA]</scope>
    <source>
        <strain evidence="3 4">2789STDY5834855</strain>
    </source>
</reference>
<dbReference type="Gene3D" id="1.10.101.10">
    <property type="entry name" value="PGBD-like superfamily/PGBD"/>
    <property type="match status" value="1"/>
</dbReference>
<accession>A0A174L0K6</accession>
<dbReference type="InterPro" id="IPR002477">
    <property type="entry name" value="Peptidoglycan-bd-like"/>
</dbReference>
<evidence type="ECO:0000259" key="2">
    <source>
        <dbReference type="Pfam" id="PF01471"/>
    </source>
</evidence>
<dbReference type="SUPFAM" id="SSF47090">
    <property type="entry name" value="PGBD-like"/>
    <property type="match status" value="1"/>
</dbReference>
<dbReference type="EC" id="3.4.17.14" evidence="3"/>
<dbReference type="AlphaFoldDB" id="A0A174L0K6"/>
<gene>
    <name evidence="3" type="ORF">ERS852470_03646</name>
</gene>
<protein>
    <submittedName>
        <fullName evidence="3">Peptidoglycan-binding/hydrolysing protein</fullName>
        <ecNumber evidence="3">3.4.17.14</ecNumber>
    </submittedName>
</protein>
<dbReference type="Pfam" id="PF01471">
    <property type="entry name" value="PG_binding_1"/>
    <property type="match status" value="1"/>
</dbReference>
<feature type="chain" id="PRO_5009820820" evidence="1">
    <location>
        <begin position="28"/>
        <end position="145"/>
    </location>
</feature>
<proteinExistence type="predicted"/>
<organism evidence="3 4">
    <name type="scientific">Clostridium disporicum</name>
    <dbReference type="NCBI Taxonomy" id="84024"/>
    <lineage>
        <taxon>Bacteria</taxon>
        <taxon>Bacillati</taxon>
        <taxon>Bacillota</taxon>
        <taxon>Clostridia</taxon>
        <taxon>Eubacteriales</taxon>
        <taxon>Clostridiaceae</taxon>
        <taxon>Clostridium</taxon>
    </lineage>
</organism>
<evidence type="ECO:0000256" key="1">
    <source>
        <dbReference type="SAM" id="SignalP"/>
    </source>
</evidence>
<dbReference type="Proteomes" id="UP000095558">
    <property type="component" value="Unassembled WGS sequence"/>
</dbReference>
<evidence type="ECO:0000313" key="3">
    <source>
        <dbReference type="EMBL" id="CUO89039.1"/>
    </source>
</evidence>
<feature type="signal peptide" evidence="1">
    <location>
        <begin position="1"/>
        <end position="27"/>
    </location>
</feature>
<evidence type="ECO:0000313" key="4">
    <source>
        <dbReference type="Proteomes" id="UP000095558"/>
    </source>
</evidence>
<dbReference type="GO" id="GO:0009046">
    <property type="term" value="F:zinc D-Ala-D-Ala carboxypeptidase activity"/>
    <property type="evidence" value="ECO:0007669"/>
    <property type="project" value="UniProtKB-EC"/>
</dbReference>
<keyword evidence="1" id="KW-0732">Signal</keyword>
<dbReference type="InterPro" id="IPR036366">
    <property type="entry name" value="PGBDSf"/>
</dbReference>
<keyword evidence="3" id="KW-0121">Carboxypeptidase</keyword>